<evidence type="ECO:0000313" key="3">
    <source>
        <dbReference type="Proteomes" id="UP000324222"/>
    </source>
</evidence>
<comment type="caution">
    <text evidence="2">The sequence shown here is derived from an EMBL/GenBank/DDBJ whole genome shotgun (WGS) entry which is preliminary data.</text>
</comment>
<accession>A0A5B7EM63</accession>
<feature type="region of interest" description="Disordered" evidence="1">
    <location>
        <begin position="14"/>
        <end position="36"/>
    </location>
</feature>
<name>A0A5B7EM63_PORTR</name>
<dbReference type="Proteomes" id="UP000324222">
    <property type="component" value="Unassembled WGS sequence"/>
</dbReference>
<evidence type="ECO:0000313" key="2">
    <source>
        <dbReference type="EMBL" id="MPC34515.1"/>
    </source>
</evidence>
<protein>
    <submittedName>
        <fullName evidence="2">Uncharacterized protein</fullName>
    </submittedName>
</protein>
<dbReference type="AlphaFoldDB" id="A0A5B7EM63"/>
<gene>
    <name evidence="2" type="ORF">E2C01_027907</name>
</gene>
<organism evidence="2 3">
    <name type="scientific">Portunus trituberculatus</name>
    <name type="common">Swimming crab</name>
    <name type="synonym">Neptunus trituberculatus</name>
    <dbReference type="NCBI Taxonomy" id="210409"/>
    <lineage>
        <taxon>Eukaryota</taxon>
        <taxon>Metazoa</taxon>
        <taxon>Ecdysozoa</taxon>
        <taxon>Arthropoda</taxon>
        <taxon>Crustacea</taxon>
        <taxon>Multicrustacea</taxon>
        <taxon>Malacostraca</taxon>
        <taxon>Eumalacostraca</taxon>
        <taxon>Eucarida</taxon>
        <taxon>Decapoda</taxon>
        <taxon>Pleocyemata</taxon>
        <taxon>Brachyura</taxon>
        <taxon>Eubrachyura</taxon>
        <taxon>Portunoidea</taxon>
        <taxon>Portunidae</taxon>
        <taxon>Portuninae</taxon>
        <taxon>Portunus</taxon>
    </lineage>
</organism>
<sequence>MVTIIPLGKICIIPPQDSPTGRGKTSEAPPPWGPDRFGGGLRLQERRERHQVCNELLVCLDREEARNVTGDGLDTCGE</sequence>
<keyword evidence="3" id="KW-1185">Reference proteome</keyword>
<proteinExistence type="predicted"/>
<dbReference type="EMBL" id="VSRR010003071">
    <property type="protein sequence ID" value="MPC34515.1"/>
    <property type="molecule type" value="Genomic_DNA"/>
</dbReference>
<reference evidence="2 3" key="1">
    <citation type="submission" date="2019-05" db="EMBL/GenBank/DDBJ databases">
        <title>Another draft genome of Portunus trituberculatus and its Hox gene families provides insights of decapod evolution.</title>
        <authorList>
            <person name="Jeong J.-H."/>
            <person name="Song I."/>
            <person name="Kim S."/>
            <person name="Choi T."/>
            <person name="Kim D."/>
            <person name="Ryu S."/>
            <person name="Kim W."/>
        </authorList>
    </citation>
    <scope>NUCLEOTIDE SEQUENCE [LARGE SCALE GENOMIC DNA]</scope>
    <source>
        <tissue evidence="2">Muscle</tissue>
    </source>
</reference>
<evidence type="ECO:0000256" key="1">
    <source>
        <dbReference type="SAM" id="MobiDB-lite"/>
    </source>
</evidence>